<name>A0A069QFD4_HOYLO</name>
<reference evidence="1 2" key="1">
    <citation type="submission" date="2013-08" db="EMBL/GenBank/DDBJ databases">
        <authorList>
            <person name="Weinstock G."/>
            <person name="Sodergren E."/>
            <person name="Wylie T."/>
            <person name="Fulton L."/>
            <person name="Fulton R."/>
            <person name="Fronick C."/>
            <person name="O'Laughlin M."/>
            <person name="Godfrey J."/>
            <person name="Miner T."/>
            <person name="Herter B."/>
            <person name="Appelbaum E."/>
            <person name="Cordes M."/>
            <person name="Lek S."/>
            <person name="Wollam A."/>
            <person name="Pepin K.H."/>
            <person name="Palsikar V.B."/>
            <person name="Mitreva M."/>
            <person name="Wilson R.K."/>
        </authorList>
    </citation>
    <scope>NUCLEOTIDE SEQUENCE [LARGE SCALE GENOMIC DNA]</scope>
    <source>
        <strain evidence="1 2">ATCC 15930</strain>
    </source>
</reference>
<gene>
    <name evidence="1" type="ORF">HMPREF1991_02437</name>
</gene>
<proteinExistence type="predicted"/>
<comment type="caution">
    <text evidence="1">The sequence shown here is derived from an EMBL/GenBank/DDBJ whole genome shotgun (WGS) entry which is preliminary data.</text>
</comment>
<evidence type="ECO:0008006" key="3">
    <source>
        <dbReference type="Google" id="ProtNLM"/>
    </source>
</evidence>
<dbReference type="EMBL" id="JNGW01000105">
    <property type="protein sequence ID" value="KDR51515.1"/>
    <property type="molecule type" value="Genomic_DNA"/>
</dbReference>
<evidence type="ECO:0000313" key="2">
    <source>
        <dbReference type="Proteomes" id="UP000027442"/>
    </source>
</evidence>
<dbReference type="AlphaFoldDB" id="A0A069QFD4"/>
<accession>A0A069QFD4</accession>
<keyword evidence="2" id="KW-1185">Reference proteome</keyword>
<dbReference type="eggNOG" id="COG1413">
    <property type="taxonomic scope" value="Bacteria"/>
</dbReference>
<dbReference type="HOGENOM" id="CLU_133233_0_0_10"/>
<protein>
    <recommendedName>
        <fullName evidence="3">Pyruvate ferredoxin oxidoreductase</fullName>
    </recommendedName>
</protein>
<dbReference type="PATRIC" id="fig|1122985.7.peg.2525"/>
<sequence length="164" mass="18317">MQMIMDYKYINQLLERYWNCETSLEEEGILRAFFSQKDVPAELRQYQSLFAYQQMESKAKHLGADFDSKLLAIIDEEEPVKVKARTITLTQRLMPLFKAAAVVAIFLTLGNAAQESFQTNQTSPAGMAGYNKVEKGESVALGDSAVIDTLKKADTPAASLNIIK</sequence>
<dbReference type="Proteomes" id="UP000027442">
    <property type="component" value="Unassembled WGS sequence"/>
</dbReference>
<organism evidence="1 2">
    <name type="scientific">Hoylesella loescheii DSM 19665 = JCM 12249 = ATCC 15930</name>
    <dbReference type="NCBI Taxonomy" id="1122985"/>
    <lineage>
        <taxon>Bacteria</taxon>
        <taxon>Pseudomonadati</taxon>
        <taxon>Bacteroidota</taxon>
        <taxon>Bacteroidia</taxon>
        <taxon>Bacteroidales</taxon>
        <taxon>Prevotellaceae</taxon>
        <taxon>Hoylesella</taxon>
    </lineage>
</organism>
<evidence type="ECO:0000313" key="1">
    <source>
        <dbReference type="EMBL" id="KDR51515.1"/>
    </source>
</evidence>